<evidence type="ECO:0000256" key="2">
    <source>
        <dbReference type="ARBA" id="ARBA00007002"/>
    </source>
</evidence>
<dbReference type="InterPro" id="IPR029012">
    <property type="entry name" value="Helix_hairpin_bin_sf"/>
</dbReference>
<keyword evidence="7" id="KW-1185">Reference proteome</keyword>
<dbReference type="InterPro" id="IPR009360">
    <property type="entry name" value="Isy1"/>
</dbReference>
<evidence type="ECO:0000313" key="7">
    <source>
        <dbReference type="Proteomes" id="UP001338582"/>
    </source>
</evidence>
<proteinExistence type="inferred from homology"/>
<evidence type="ECO:0000256" key="3">
    <source>
        <dbReference type="ARBA" id="ARBA00019194"/>
    </source>
</evidence>
<sequence>MSRNKEKAQSALNRYYEDKIKDNDLVVDVNNRPSRTQAVTLLRAAEAYRKAVIGEFLAKLSEINNPLADEDEIRALNAAITKLDKEKMAWEYRIALLGGNGRRQQDRRVGINVNGTWFYGRGKELPEAQISSTQSAKKEESSTLYPITYYGNQPLIPRTSASEVLEEIELHLKNGGKTELVQKDKFTNADVEKWLVEKRKKELLSKLKGMM</sequence>
<dbReference type="Proteomes" id="UP001338582">
    <property type="component" value="Chromosome 1"/>
</dbReference>
<dbReference type="GeneID" id="88171851"/>
<accession>A0AAX4H529</accession>
<reference evidence="6 7" key="1">
    <citation type="submission" date="2023-10" db="EMBL/GenBank/DDBJ databases">
        <title>Draft Genome Sequence of Candida saopaulonensis from a very Premature Infant with Sepsis.</title>
        <authorList>
            <person name="Ning Y."/>
            <person name="Dai R."/>
            <person name="Xiao M."/>
            <person name="Xu Y."/>
            <person name="Yan Q."/>
            <person name="Zhang L."/>
        </authorList>
    </citation>
    <scope>NUCLEOTIDE SEQUENCE [LARGE SCALE GENOMIC DNA]</scope>
    <source>
        <strain evidence="6 7">19XY460</strain>
    </source>
</reference>
<dbReference type="GO" id="GO:0000350">
    <property type="term" value="P:generation of catalytic spliceosome for second transesterification step"/>
    <property type="evidence" value="ECO:0007669"/>
    <property type="project" value="InterPro"/>
</dbReference>
<evidence type="ECO:0000256" key="1">
    <source>
        <dbReference type="ARBA" id="ARBA00004123"/>
    </source>
</evidence>
<evidence type="ECO:0000256" key="5">
    <source>
        <dbReference type="ARBA" id="ARBA00023242"/>
    </source>
</evidence>
<organism evidence="6 7">
    <name type="scientific">Australozyma saopauloensis</name>
    <dbReference type="NCBI Taxonomy" id="291208"/>
    <lineage>
        <taxon>Eukaryota</taxon>
        <taxon>Fungi</taxon>
        <taxon>Dikarya</taxon>
        <taxon>Ascomycota</taxon>
        <taxon>Saccharomycotina</taxon>
        <taxon>Pichiomycetes</taxon>
        <taxon>Metschnikowiaceae</taxon>
        <taxon>Australozyma</taxon>
    </lineage>
</organism>
<evidence type="ECO:0000313" key="6">
    <source>
        <dbReference type="EMBL" id="WPK23542.1"/>
    </source>
</evidence>
<comment type="similarity">
    <text evidence="2">Belongs to the ISY1 family.</text>
</comment>
<keyword evidence="4" id="KW-0508">mRNA splicing</keyword>
<dbReference type="RefSeq" id="XP_062875928.1">
    <property type="nucleotide sequence ID" value="XM_063019858.1"/>
</dbReference>
<dbReference type="AlphaFoldDB" id="A0AAX4H529"/>
<dbReference type="SUPFAM" id="SSF140102">
    <property type="entry name" value="ISY1 domain-like"/>
    <property type="match status" value="1"/>
</dbReference>
<evidence type="ECO:0000256" key="4">
    <source>
        <dbReference type="ARBA" id="ARBA00023187"/>
    </source>
</evidence>
<gene>
    <name evidence="6" type="ORF">PUMCH_000783</name>
</gene>
<dbReference type="PANTHER" id="PTHR13021">
    <property type="entry name" value="PRE-MRNA-SPLICING FACTOR ISY1"/>
    <property type="match status" value="1"/>
</dbReference>
<dbReference type="Pfam" id="PF06246">
    <property type="entry name" value="Isy1"/>
    <property type="match status" value="1"/>
</dbReference>
<name>A0AAX4H529_9ASCO</name>
<dbReference type="EMBL" id="CP138894">
    <property type="protein sequence ID" value="WPK23542.1"/>
    <property type="molecule type" value="Genomic_DNA"/>
</dbReference>
<dbReference type="Gene3D" id="1.10.287.660">
    <property type="entry name" value="Helix hairpin bin"/>
    <property type="match status" value="1"/>
</dbReference>
<protein>
    <recommendedName>
        <fullName evidence="3">Pre-mRNA-splicing factor ISY1</fullName>
    </recommendedName>
</protein>
<comment type="subcellular location">
    <subcellularLocation>
        <location evidence="1">Nucleus</location>
    </subcellularLocation>
</comment>
<dbReference type="GO" id="GO:0005634">
    <property type="term" value="C:nucleus"/>
    <property type="evidence" value="ECO:0007669"/>
    <property type="project" value="UniProtKB-SubCell"/>
</dbReference>
<keyword evidence="5" id="KW-0539">Nucleus</keyword>
<dbReference type="InterPro" id="IPR037200">
    <property type="entry name" value="Isy1_sf"/>
</dbReference>
<dbReference type="KEGG" id="asau:88171851"/>
<keyword evidence="4" id="KW-0507">mRNA processing</keyword>